<dbReference type="InterPro" id="IPR029058">
    <property type="entry name" value="AB_hydrolase_fold"/>
</dbReference>
<organism evidence="11 12">
    <name type="scientific">Exophiala spinifera</name>
    <dbReference type="NCBI Taxonomy" id="91928"/>
    <lineage>
        <taxon>Eukaryota</taxon>
        <taxon>Fungi</taxon>
        <taxon>Dikarya</taxon>
        <taxon>Ascomycota</taxon>
        <taxon>Pezizomycotina</taxon>
        <taxon>Eurotiomycetes</taxon>
        <taxon>Chaetothyriomycetidae</taxon>
        <taxon>Chaetothyriales</taxon>
        <taxon>Herpotrichiellaceae</taxon>
        <taxon>Exophiala</taxon>
    </lineage>
</organism>
<dbReference type="AlphaFoldDB" id="A0A0D1YBQ5"/>
<evidence type="ECO:0000256" key="6">
    <source>
        <dbReference type="ARBA" id="ARBA00022837"/>
    </source>
</evidence>
<evidence type="ECO:0000256" key="1">
    <source>
        <dbReference type="ARBA" id="ARBA00006249"/>
    </source>
</evidence>
<dbReference type="InterPro" id="IPR001995">
    <property type="entry name" value="Peptidase_A2_cat"/>
</dbReference>
<accession>A0A0D1YBQ5</accession>
<dbReference type="HOGENOM" id="CLU_014819_3_2_1"/>
<dbReference type="Pfam" id="PF07519">
    <property type="entry name" value="Tannase"/>
    <property type="match status" value="1"/>
</dbReference>
<dbReference type="GO" id="GO:0046872">
    <property type="term" value="F:metal ion binding"/>
    <property type="evidence" value="ECO:0007669"/>
    <property type="project" value="UniProtKB-KW"/>
</dbReference>
<dbReference type="STRING" id="91928.A0A0D1YBQ5"/>
<evidence type="ECO:0000313" key="12">
    <source>
        <dbReference type="Proteomes" id="UP000053328"/>
    </source>
</evidence>
<dbReference type="EC" id="3.1.1.-" evidence="8"/>
<evidence type="ECO:0000256" key="9">
    <source>
        <dbReference type="SAM" id="MobiDB-lite"/>
    </source>
</evidence>
<keyword evidence="2" id="KW-0719">Serine esterase</keyword>
<name>A0A0D1YBQ5_9EURO</name>
<comment type="similarity">
    <text evidence="1 8">Belongs to the tannase family.</text>
</comment>
<evidence type="ECO:0000259" key="10">
    <source>
        <dbReference type="PROSITE" id="PS50175"/>
    </source>
</evidence>
<dbReference type="OrthoDB" id="3039123at2759"/>
<dbReference type="PANTHER" id="PTHR33938:SF8">
    <property type="entry name" value="CARBOXYLIC ESTER HYDROLASE"/>
    <property type="match status" value="1"/>
</dbReference>
<keyword evidence="7" id="KW-1015">Disulfide bond</keyword>
<dbReference type="InterPro" id="IPR011118">
    <property type="entry name" value="Tannase/feruloyl_esterase"/>
</dbReference>
<dbReference type="GO" id="GO:0006508">
    <property type="term" value="P:proteolysis"/>
    <property type="evidence" value="ECO:0007669"/>
    <property type="project" value="InterPro"/>
</dbReference>
<evidence type="ECO:0000256" key="2">
    <source>
        <dbReference type="ARBA" id="ARBA00022487"/>
    </source>
</evidence>
<dbReference type="VEuPathDB" id="FungiDB:PV08_09643"/>
<keyword evidence="5 8" id="KW-0378">Hydrolase</keyword>
<protein>
    <recommendedName>
        <fullName evidence="8">Carboxylic ester hydrolase</fullName>
        <ecNumber evidence="8">3.1.1.-</ecNumber>
    </recommendedName>
</protein>
<dbReference type="GO" id="GO:0030600">
    <property type="term" value="F:feruloyl esterase activity"/>
    <property type="evidence" value="ECO:0007669"/>
    <property type="project" value="UniProtKB-ARBA"/>
</dbReference>
<evidence type="ECO:0000256" key="3">
    <source>
        <dbReference type="ARBA" id="ARBA00022723"/>
    </source>
</evidence>
<evidence type="ECO:0000256" key="7">
    <source>
        <dbReference type="ARBA" id="ARBA00023157"/>
    </source>
</evidence>
<evidence type="ECO:0000256" key="4">
    <source>
        <dbReference type="ARBA" id="ARBA00022729"/>
    </source>
</evidence>
<dbReference type="GO" id="GO:0004190">
    <property type="term" value="F:aspartic-type endopeptidase activity"/>
    <property type="evidence" value="ECO:0007669"/>
    <property type="project" value="InterPro"/>
</dbReference>
<evidence type="ECO:0000256" key="5">
    <source>
        <dbReference type="ARBA" id="ARBA00022801"/>
    </source>
</evidence>
<feature type="domain" description="Peptidase A2" evidence="10">
    <location>
        <begin position="58"/>
        <end position="92"/>
    </location>
</feature>
<dbReference type="PANTHER" id="PTHR33938">
    <property type="entry name" value="FERULOYL ESTERASE B-RELATED"/>
    <property type="match status" value="1"/>
</dbReference>
<dbReference type="PROSITE" id="PS50175">
    <property type="entry name" value="ASP_PROT_RETROV"/>
    <property type="match status" value="1"/>
</dbReference>
<keyword evidence="3" id="KW-0479">Metal-binding</keyword>
<feature type="compositionally biased region" description="Acidic residues" evidence="9">
    <location>
        <begin position="558"/>
        <end position="568"/>
    </location>
</feature>
<keyword evidence="6" id="KW-0106">Calcium</keyword>
<reference evidence="11 12" key="1">
    <citation type="submission" date="2015-01" db="EMBL/GenBank/DDBJ databases">
        <title>The Genome Sequence of Exophiala spinifera CBS89968.</title>
        <authorList>
            <consortium name="The Broad Institute Genomics Platform"/>
            <person name="Cuomo C."/>
            <person name="de Hoog S."/>
            <person name="Gorbushina A."/>
            <person name="Stielow B."/>
            <person name="Teixiera M."/>
            <person name="Abouelleil A."/>
            <person name="Chapman S.B."/>
            <person name="Priest M."/>
            <person name="Young S.K."/>
            <person name="Wortman J."/>
            <person name="Nusbaum C."/>
            <person name="Birren B."/>
        </authorList>
    </citation>
    <scope>NUCLEOTIDE SEQUENCE [LARGE SCALE GENOMIC DNA]</scope>
    <source>
        <strain evidence="11 12">CBS 89968</strain>
    </source>
</reference>
<dbReference type="RefSeq" id="XP_016232582.1">
    <property type="nucleotide sequence ID" value="XM_016383959.1"/>
</dbReference>
<dbReference type="SUPFAM" id="SSF53474">
    <property type="entry name" value="alpha/beta-Hydrolases"/>
    <property type="match status" value="2"/>
</dbReference>
<dbReference type="Proteomes" id="UP000053328">
    <property type="component" value="Unassembled WGS sequence"/>
</dbReference>
<evidence type="ECO:0000313" key="11">
    <source>
        <dbReference type="EMBL" id="KIW12366.1"/>
    </source>
</evidence>
<feature type="compositionally biased region" description="Basic and acidic residues" evidence="9">
    <location>
        <begin position="569"/>
        <end position="580"/>
    </location>
</feature>
<keyword evidence="4" id="KW-0732">Signal</keyword>
<dbReference type="EMBL" id="KN847498">
    <property type="protein sequence ID" value="KIW12366.1"/>
    <property type="molecule type" value="Genomic_DNA"/>
</dbReference>
<gene>
    <name evidence="11" type="ORF">PV08_09643</name>
</gene>
<proteinExistence type="inferred from homology"/>
<evidence type="ECO:0000256" key="8">
    <source>
        <dbReference type="RuleBase" id="RU361238"/>
    </source>
</evidence>
<keyword evidence="12" id="KW-1185">Reference proteome</keyword>
<sequence length="580" mass="62653">MESAQVNLGTPCSQLVAPSLHGAEVLQISAAEVHNYSFPPVRGFNMPGVSDVAFCNVTASLRHTGADDTVYVYVWLPLKDWNGRYQATGGGGLAAGMGPLLMSGQVADGYAVSSTDGGLTKNQTVDPQSGLWALRDDGSLDEALSLNLAWRSIHDMAVVSKDVVRQFYGTEPKYSYWNGCSQGGRQGYAAAAKYPHDFDGILAVAPAIDFVDMVPSDYYPPVVLRNAEEVPPECIFPEYQAAIIEACDTLDGVADGLISSHESLEACSFDPDTLVGKTITCGEDCLDRDPFLGWVHVPCRKTSELTITPAHADIVRKILAGPHTTAADGDGNSRRLWYGLAPGADFDVLARVALIDNGTHPRREVVPFAVAENWLKYFALQDPSYDMAAMTHEDYVAAHELSVARLGPLWGNQNLDLAAFRQSGNKLLTWFGLADQYITPFGMIRYREGVEEKFGGPDAVDEWYRLFFAPGVGHCAGGVGPNPVNPLGALVSWVEQGKAPDVLAAAKTTEDGVHITRDLCRFPKKLVYAKGDVNEASSFICSEEEEGEEKEGGKGGEKEEEGGGDGDSDGTHRKERHEEL</sequence>
<feature type="region of interest" description="Disordered" evidence="9">
    <location>
        <begin position="538"/>
        <end position="580"/>
    </location>
</feature>
<dbReference type="GeneID" id="27336726"/>